<evidence type="ECO:0000256" key="2">
    <source>
        <dbReference type="HAMAP-Rule" id="MF_00048"/>
    </source>
</evidence>
<dbReference type="Proteomes" id="UP000267798">
    <property type="component" value="Unassembled WGS sequence"/>
</dbReference>
<dbReference type="NCBIfam" id="TIGR00252">
    <property type="entry name" value="YraN family protein"/>
    <property type="match status" value="1"/>
</dbReference>
<protein>
    <recommendedName>
        <fullName evidence="2">UPF0102 protein D3P09_01995</fullName>
    </recommendedName>
</protein>
<dbReference type="NCBIfam" id="NF009150">
    <property type="entry name" value="PRK12497.1-3"/>
    <property type="match status" value="1"/>
</dbReference>
<dbReference type="HAMAP" id="MF_00048">
    <property type="entry name" value="UPF0102"/>
    <property type="match status" value="1"/>
</dbReference>
<sequence>MSVNRQHIGSIGEAEARRRLVLGGYTILAANWRNRQGELDLVARSGERIIFVEVRSRSAASRGRFGTAEESVDPRKQRQVRLLAQRYLQLTNRFDVPIRFDVIAITINDDDTIADYKHYEAAF</sequence>
<name>A0A3A6PM51_9BACL</name>
<dbReference type="PANTHER" id="PTHR34039:SF1">
    <property type="entry name" value="UPF0102 PROTEIN YRAN"/>
    <property type="match status" value="1"/>
</dbReference>
<dbReference type="GO" id="GO:0003676">
    <property type="term" value="F:nucleic acid binding"/>
    <property type="evidence" value="ECO:0007669"/>
    <property type="project" value="InterPro"/>
</dbReference>
<comment type="caution">
    <text evidence="3">The sequence shown here is derived from an EMBL/GenBank/DDBJ whole genome shotgun (WGS) entry which is preliminary data.</text>
</comment>
<dbReference type="Gene3D" id="3.40.1350.10">
    <property type="match status" value="1"/>
</dbReference>
<gene>
    <name evidence="3" type="ORF">D3P09_01995</name>
</gene>
<dbReference type="PANTHER" id="PTHR34039">
    <property type="entry name" value="UPF0102 PROTEIN YRAN"/>
    <property type="match status" value="1"/>
</dbReference>
<dbReference type="SUPFAM" id="SSF52980">
    <property type="entry name" value="Restriction endonuclease-like"/>
    <property type="match status" value="1"/>
</dbReference>
<accession>A0A3A6PM51</accession>
<proteinExistence type="inferred from homology"/>
<comment type="similarity">
    <text evidence="1 2">Belongs to the UPF0102 family.</text>
</comment>
<dbReference type="RefSeq" id="WP_120106735.1">
    <property type="nucleotide sequence ID" value="NZ_QXQB01000001.1"/>
</dbReference>
<organism evidence="3 4">
    <name type="scientific">Paenibacillus pinisoli</name>
    <dbReference type="NCBI Taxonomy" id="1276110"/>
    <lineage>
        <taxon>Bacteria</taxon>
        <taxon>Bacillati</taxon>
        <taxon>Bacillota</taxon>
        <taxon>Bacilli</taxon>
        <taxon>Bacillales</taxon>
        <taxon>Paenibacillaceae</taxon>
        <taxon>Paenibacillus</taxon>
    </lineage>
</organism>
<evidence type="ECO:0000256" key="1">
    <source>
        <dbReference type="ARBA" id="ARBA00006738"/>
    </source>
</evidence>
<dbReference type="CDD" id="cd20736">
    <property type="entry name" value="PoNe_Nuclease"/>
    <property type="match status" value="1"/>
</dbReference>
<dbReference type="AlphaFoldDB" id="A0A3A6PM51"/>
<evidence type="ECO:0000313" key="4">
    <source>
        <dbReference type="Proteomes" id="UP000267798"/>
    </source>
</evidence>
<keyword evidence="4" id="KW-1185">Reference proteome</keyword>
<dbReference type="Pfam" id="PF02021">
    <property type="entry name" value="UPF0102"/>
    <property type="match status" value="1"/>
</dbReference>
<evidence type="ECO:0000313" key="3">
    <source>
        <dbReference type="EMBL" id="RJX40816.1"/>
    </source>
</evidence>
<reference evidence="3 4" key="1">
    <citation type="submission" date="2018-09" db="EMBL/GenBank/DDBJ databases">
        <title>Paenibacillus aracenensis nov. sp. isolated from a cave in southern Spain.</title>
        <authorList>
            <person name="Jurado V."/>
            <person name="Gutierrez-Patricio S."/>
            <person name="Gonzalez-Pimentel J.L."/>
            <person name="Miller A.Z."/>
            <person name="Laiz L."/>
            <person name="Saiz-Jimenez C."/>
        </authorList>
    </citation>
    <scope>NUCLEOTIDE SEQUENCE [LARGE SCALE GENOMIC DNA]</scope>
    <source>
        <strain evidence="3 4">JCM 19203</strain>
    </source>
</reference>
<dbReference type="InterPro" id="IPR003509">
    <property type="entry name" value="UPF0102_YraN-like"/>
</dbReference>
<dbReference type="InterPro" id="IPR011335">
    <property type="entry name" value="Restrct_endonuc-II-like"/>
</dbReference>
<dbReference type="OrthoDB" id="9802516at2"/>
<dbReference type="InterPro" id="IPR011856">
    <property type="entry name" value="tRNA_endonuc-like_dom_sf"/>
</dbReference>
<dbReference type="EMBL" id="QXQB01000001">
    <property type="protein sequence ID" value="RJX40816.1"/>
    <property type="molecule type" value="Genomic_DNA"/>
</dbReference>